<feature type="active site" description="Charge relay system" evidence="9">
    <location>
        <position position="334"/>
    </location>
</feature>
<keyword evidence="11" id="KW-0472">Membrane</keyword>
<dbReference type="InterPro" id="IPR022398">
    <property type="entry name" value="Peptidase_S8_His-AS"/>
</dbReference>
<dbReference type="PROSITE" id="PS00136">
    <property type="entry name" value="SUBTILASE_ASP"/>
    <property type="match status" value="1"/>
</dbReference>
<dbReference type="RefSeq" id="WP_340137872.1">
    <property type="nucleotide sequence ID" value="NZ_LVYK01000058.1"/>
</dbReference>
<dbReference type="PROSITE" id="PS51892">
    <property type="entry name" value="SUBTILASE"/>
    <property type="match status" value="1"/>
</dbReference>
<dbReference type="GO" id="GO:0006508">
    <property type="term" value="P:proteolysis"/>
    <property type="evidence" value="ECO:0007669"/>
    <property type="project" value="UniProtKB-KW"/>
</dbReference>
<dbReference type="PROSITE" id="PS00138">
    <property type="entry name" value="SUBTILASE_SER"/>
    <property type="match status" value="1"/>
</dbReference>
<dbReference type="PROSITE" id="PS00137">
    <property type="entry name" value="SUBTILASE_HIS"/>
    <property type="match status" value="1"/>
</dbReference>
<evidence type="ECO:0000313" key="15">
    <source>
        <dbReference type="Proteomes" id="UP000250174"/>
    </source>
</evidence>
<evidence type="ECO:0000256" key="7">
    <source>
        <dbReference type="ARBA" id="ARBA00022825"/>
    </source>
</evidence>
<dbReference type="GO" id="GO:0005576">
    <property type="term" value="C:extracellular region"/>
    <property type="evidence" value="ECO:0007669"/>
    <property type="project" value="UniProtKB-SubCell"/>
</dbReference>
<dbReference type="InterPro" id="IPR034084">
    <property type="entry name" value="Thermitase-like_dom"/>
</dbReference>
<evidence type="ECO:0000256" key="10">
    <source>
        <dbReference type="RuleBase" id="RU003355"/>
    </source>
</evidence>
<evidence type="ECO:0000256" key="4">
    <source>
        <dbReference type="ARBA" id="ARBA00022525"/>
    </source>
</evidence>
<feature type="transmembrane region" description="Helical" evidence="11">
    <location>
        <begin position="5"/>
        <end position="24"/>
    </location>
</feature>
<comment type="subcellular location">
    <subcellularLocation>
        <location evidence="2">Secreted</location>
    </subcellularLocation>
</comment>
<proteinExistence type="inferred from homology"/>
<dbReference type="InterPro" id="IPR036852">
    <property type="entry name" value="Peptidase_S8/S53_dom_sf"/>
</dbReference>
<keyword evidence="6 9" id="KW-0378">Hydrolase</keyword>
<comment type="cofactor">
    <cofactor evidence="1">
        <name>Ca(2+)</name>
        <dbReference type="ChEBI" id="CHEBI:29108"/>
    </cofactor>
</comment>
<evidence type="ECO:0000313" key="14">
    <source>
        <dbReference type="EMBL" id="RAS72747.1"/>
    </source>
</evidence>
<evidence type="ECO:0000256" key="1">
    <source>
        <dbReference type="ARBA" id="ARBA00001913"/>
    </source>
</evidence>
<comment type="similarity">
    <text evidence="3 9 10">Belongs to the peptidase S8 family.</text>
</comment>
<keyword evidence="7 9" id="KW-0720">Serine protease</keyword>
<dbReference type="GO" id="GO:0004252">
    <property type="term" value="F:serine-type endopeptidase activity"/>
    <property type="evidence" value="ECO:0007669"/>
    <property type="project" value="UniProtKB-UniRule"/>
</dbReference>
<keyword evidence="11" id="KW-0812">Transmembrane</keyword>
<feature type="active site" description="Charge relay system" evidence="9">
    <location>
        <position position="180"/>
    </location>
</feature>
<dbReference type="Pfam" id="PF00082">
    <property type="entry name" value="Peptidase_S8"/>
    <property type="match status" value="1"/>
</dbReference>
<comment type="caution">
    <text evidence="14">The sequence shown here is derived from an EMBL/GenBank/DDBJ whole genome shotgun (WGS) entry which is preliminary data.</text>
</comment>
<dbReference type="InterPro" id="IPR023827">
    <property type="entry name" value="Peptidase_S8_Asp-AS"/>
</dbReference>
<dbReference type="Proteomes" id="UP000250174">
    <property type="component" value="Unassembled WGS sequence"/>
</dbReference>
<dbReference type="SUPFAM" id="SSF52743">
    <property type="entry name" value="Subtilisin-like"/>
    <property type="match status" value="1"/>
</dbReference>
<feature type="domain" description="Peptidase S8/S53" evidence="12">
    <location>
        <begin position="139"/>
        <end position="366"/>
    </location>
</feature>
<accession>A0AAX1Q780</accession>
<evidence type="ECO:0000259" key="13">
    <source>
        <dbReference type="Pfam" id="PF22148"/>
    </source>
</evidence>
<dbReference type="PRINTS" id="PR00723">
    <property type="entry name" value="SUBTILISIN"/>
</dbReference>
<feature type="domain" description="Fervidolysin-like N-terminal prodomain" evidence="13">
    <location>
        <begin position="28"/>
        <end position="103"/>
    </location>
</feature>
<keyword evidence="5 9" id="KW-0645">Protease</keyword>
<dbReference type="Pfam" id="PF22148">
    <property type="entry name" value="Fervidolysin_NPro-like"/>
    <property type="match status" value="1"/>
</dbReference>
<keyword evidence="8" id="KW-0106">Calcium</keyword>
<sequence length="389" mass="41556">MLSGILLILSIILSAILILIVQWVSEDPSTPEQPGTFKENQMIVKFKDGVTQDVIDQIHITNQCTMLEQNNDLGFQLLESKYTTSKMMTLYNALDEVEYVEPNYTVEAFLTPNDAFYAYQYGPQKIGAPSAWDVTTSNSNVRIAIVDTGVQANHPDLVNKLLPGYNFVNGNSNVTDVNGHGTHVAGIAAASINNNLGIAGIAPAARILPVKALADNGSGISTNIANGIVYAANQGAQVINLSLGTTQDSLTIRNAIDYAVNRGFVVVAAAGNNGANLLTYPAVYQNVLSVASTDENDQRSSFSNYGTWVDVAAPGSNILSTYPNSYYSYLSGTSMACPHVAGLAALLAAQGRSNVQIRSIIQNTSDPIPGTGTFWVYGRINANRAVRQP</sequence>
<dbReference type="InterPro" id="IPR023828">
    <property type="entry name" value="Peptidase_S8_Ser-AS"/>
</dbReference>
<evidence type="ECO:0000256" key="5">
    <source>
        <dbReference type="ARBA" id="ARBA00022670"/>
    </source>
</evidence>
<evidence type="ECO:0008006" key="16">
    <source>
        <dbReference type="Google" id="ProtNLM"/>
    </source>
</evidence>
<protein>
    <recommendedName>
        <fullName evidence="16">Thermitase</fullName>
    </recommendedName>
</protein>
<dbReference type="PANTHER" id="PTHR43806:SF11">
    <property type="entry name" value="CEREVISIN-RELATED"/>
    <property type="match status" value="1"/>
</dbReference>
<name>A0AAX1Q780_9BACI</name>
<dbReference type="AlphaFoldDB" id="A0AAX1Q780"/>
<dbReference type="Gene3D" id="3.40.50.200">
    <property type="entry name" value="Peptidase S8/S53 domain"/>
    <property type="match status" value="1"/>
</dbReference>
<organism evidence="14 15">
    <name type="scientific">Priestia endophytica</name>
    <dbReference type="NCBI Taxonomy" id="135735"/>
    <lineage>
        <taxon>Bacteria</taxon>
        <taxon>Bacillati</taxon>
        <taxon>Bacillota</taxon>
        <taxon>Bacilli</taxon>
        <taxon>Bacillales</taxon>
        <taxon>Bacillaceae</taxon>
        <taxon>Priestia</taxon>
    </lineage>
</organism>
<evidence type="ECO:0000259" key="12">
    <source>
        <dbReference type="Pfam" id="PF00082"/>
    </source>
</evidence>
<dbReference type="PANTHER" id="PTHR43806">
    <property type="entry name" value="PEPTIDASE S8"/>
    <property type="match status" value="1"/>
</dbReference>
<evidence type="ECO:0000256" key="9">
    <source>
        <dbReference type="PROSITE-ProRule" id="PRU01240"/>
    </source>
</evidence>
<dbReference type="CDD" id="cd07484">
    <property type="entry name" value="Peptidases_S8_Thermitase_like"/>
    <property type="match status" value="1"/>
</dbReference>
<dbReference type="InterPro" id="IPR050131">
    <property type="entry name" value="Peptidase_S8_subtilisin-like"/>
</dbReference>
<gene>
    <name evidence="14" type="ORF">A3864_21635</name>
</gene>
<evidence type="ECO:0000256" key="2">
    <source>
        <dbReference type="ARBA" id="ARBA00004613"/>
    </source>
</evidence>
<reference evidence="14 15" key="1">
    <citation type="submission" date="2016-03" db="EMBL/GenBank/DDBJ databases">
        <title>Comparison of Bacillus endophyticus and B. anthracis characteristics using whole genome sequence analysis and microbiological techniques.</title>
        <authorList>
            <person name="Lekota K.E."/>
            <person name="Mafofo J."/>
            <person name="Rees J."/>
            <person name="Muchadeyi F.C."/>
            <person name="Madoroba E."/>
            <person name="Van Heerden H."/>
        </authorList>
    </citation>
    <scope>NUCLEOTIDE SEQUENCE [LARGE SCALE GENOMIC DNA]</scope>
    <source>
        <strain evidence="14 15">3631_10C</strain>
    </source>
</reference>
<evidence type="ECO:0000256" key="11">
    <source>
        <dbReference type="SAM" id="Phobius"/>
    </source>
</evidence>
<evidence type="ECO:0000256" key="6">
    <source>
        <dbReference type="ARBA" id="ARBA00022801"/>
    </source>
</evidence>
<dbReference type="EMBL" id="LVYK01000058">
    <property type="protein sequence ID" value="RAS72747.1"/>
    <property type="molecule type" value="Genomic_DNA"/>
</dbReference>
<keyword evidence="4" id="KW-0964">Secreted</keyword>
<dbReference type="InterPro" id="IPR054399">
    <property type="entry name" value="Fervidolysin-like_N_prodom"/>
</dbReference>
<feature type="active site" description="Charge relay system" evidence="9">
    <location>
        <position position="147"/>
    </location>
</feature>
<dbReference type="InterPro" id="IPR015500">
    <property type="entry name" value="Peptidase_S8_subtilisin-rel"/>
</dbReference>
<keyword evidence="11" id="KW-1133">Transmembrane helix</keyword>
<dbReference type="InterPro" id="IPR000209">
    <property type="entry name" value="Peptidase_S8/S53_dom"/>
</dbReference>
<evidence type="ECO:0000256" key="3">
    <source>
        <dbReference type="ARBA" id="ARBA00011073"/>
    </source>
</evidence>
<evidence type="ECO:0000256" key="8">
    <source>
        <dbReference type="ARBA" id="ARBA00022837"/>
    </source>
</evidence>